<protein>
    <submittedName>
        <fullName evidence="10 11">Sodium/chloride dependent transporter, putative</fullName>
    </submittedName>
</protein>
<comment type="similarity">
    <text evidence="2">Belongs to the sodium:neurotransmitter symporter (SNF) (TC 2.A.22) family.</text>
</comment>
<dbReference type="GO" id="GO:0016020">
    <property type="term" value="C:membrane"/>
    <property type="evidence" value="ECO:0007669"/>
    <property type="project" value="UniProtKB-SubCell"/>
</dbReference>
<reference evidence="10 12" key="1">
    <citation type="submission" date="2008-03" db="EMBL/GenBank/DDBJ databases">
        <title>Annotation of Ixodes scapularis.</title>
        <authorList>
            <consortium name="Ixodes scapularis Genome Project Consortium"/>
            <person name="Caler E."/>
            <person name="Hannick L.I."/>
            <person name="Bidwell S."/>
            <person name="Joardar V."/>
            <person name="Thiagarajan M."/>
            <person name="Amedeo P."/>
            <person name="Galinsky K.J."/>
            <person name="Schobel S."/>
            <person name="Inman J."/>
            <person name="Hostetler J."/>
            <person name="Miller J."/>
            <person name="Hammond M."/>
            <person name="Megy K."/>
            <person name="Lawson D."/>
            <person name="Kodira C."/>
            <person name="Sutton G."/>
            <person name="Meyer J."/>
            <person name="Hill C.A."/>
            <person name="Birren B."/>
            <person name="Nene V."/>
            <person name="Collins F."/>
            <person name="Alarcon-Chaidez F."/>
            <person name="Wikel S."/>
            <person name="Strausberg R."/>
        </authorList>
    </citation>
    <scope>NUCLEOTIDE SEQUENCE [LARGE SCALE GENOMIC DNA]</scope>
    <source>
        <strain evidence="12">Wikel</strain>
        <strain evidence="10">Wikel colony</strain>
    </source>
</reference>
<dbReference type="Pfam" id="PF00209">
    <property type="entry name" value="SNF"/>
    <property type="match status" value="1"/>
</dbReference>
<dbReference type="PaxDb" id="6945-B7QF81"/>
<dbReference type="VEuPathDB" id="VectorBase:ISCW022362"/>
<dbReference type="EnsemblMetazoa" id="ISCW022362-RA">
    <property type="protein sequence ID" value="ISCW022362-PA"/>
    <property type="gene ID" value="ISCW022362"/>
</dbReference>
<reference evidence="11" key="2">
    <citation type="submission" date="2020-05" db="UniProtKB">
        <authorList>
            <consortium name="EnsemblMetazoa"/>
        </authorList>
    </citation>
    <scope>IDENTIFICATION</scope>
    <source>
        <strain evidence="11">wikel</strain>
    </source>
</reference>
<dbReference type="PANTHER" id="PTHR11616:SF236">
    <property type="entry name" value="TRANSPORTER"/>
    <property type="match status" value="1"/>
</dbReference>
<evidence type="ECO:0000313" key="11">
    <source>
        <dbReference type="EnsemblMetazoa" id="ISCW022362-PA"/>
    </source>
</evidence>
<dbReference type="EMBL" id="ABJB010146857">
    <property type="status" value="NOT_ANNOTATED_CDS"/>
    <property type="molecule type" value="Genomic_DNA"/>
</dbReference>
<accession>B7QF81</accession>
<keyword evidence="8" id="KW-1015">Disulfide bond</keyword>
<evidence type="ECO:0000256" key="1">
    <source>
        <dbReference type="ARBA" id="ARBA00004141"/>
    </source>
</evidence>
<keyword evidence="4 9" id="KW-0812">Transmembrane</keyword>
<proteinExistence type="inferred from homology"/>
<keyword evidence="6 9" id="KW-1133">Transmembrane helix</keyword>
<sequence length="134" mass="15281">FAGLGVCMAYTCFFICLYFNVILAYALIYIVHSLKSPLPWVSCDQKWANEMCFDRNETSCRTAYINASYGCTNATQSASEQFFYRHVLSISQGIEFPGELQWDLTFSLFLSWVFVYIALIKGIKTSGKVREDSV</sequence>
<keyword evidence="3" id="KW-0813">Transport</keyword>
<comment type="subcellular location">
    <subcellularLocation>
        <location evidence="1">Membrane</location>
        <topology evidence="1">Multi-pass membrane protein</topology>
    </subcellularLocation>
</comment>
<dbReference type="GO" id="GO:0015293">
    <property type="term" value="F:symporter activity"/>
    <property type="evidence" value="ECO:0007669"/>
    <property type="project" value="UniProtKB-KW"/>
</dbReference>
<evidence type="ECO:0000256" key="5">
    <source>
        <dbReference type="ARBA" id="ARBA00022847"/>
    </source>
</evidence>
<feature type="disulfide bond" evidence="8">
    <location>
        <begin position="43"/>
        <end position="52"/>
    </location>
</feature>
<dbReference type="InterPro" id="IPR037272">
    <property type="entry name" value="SNS_sf"/>
</dbReference>
<name>B7QF81_IXOSC</name>
<dbReference type="EMBL" id="DS924441">
    <property type="protein sequence ID" value="EEC17503.1"/>
    <property type="molecule type" value="Genomic_DNA"/>
</dbReference>
<feature type="non-terminal residue" evidence="10">
    <location>
        <position position="1"/>
    </location>
</feature>
<keyword evidence="12" id="KW-1185">Reference proteome</keyword>
<dbReference type="AlphaFoldDB" id="B7QF81"/>
<evidence type="ECO:0000256" key="3">
    <source>
        <dbReference type="ARBA" id="ARBA00022448"/>
    </source>
</evidence>
<dbReference type="Proteomes" id="UP000001555">
    <property type="component" value="Unassembled WGS sequence"/>
</dbReference>
<dbReference type="PANTHER" id="PTHR11616">
    <property type="entry name" value="SODIUM/CHLORIDE DEPENDENT TRANSPORTER"/>
    <property type="match status" value="1"/>
</dbReference>
<organism>
    <name type="scientific">Ixodes scapularis</name>
    <name type="common">Black-legged tick</name>
    <name type="synonym">Deer tick</name>
    <dbReference type="NCBI Taxonomy" id="6945"/>
    <lineage>
        <taxon>Eukaryota</taxon>
        <taxon>Metazoa</taxon>
        <taxon>Ecdysozoa</taxon>
        <taxon>Arthropoda</taxon>
        <taxon>Chelicerata</taxon>
        <taxon>Arachnida</taxon>
        <taxon>Acari</taxon>
        <taxon>Parasitiformes</taxon>
        <taxon>Ixodida</taxon>
        <taxon>Ixodoidea</taxon>
        <taxon>Ixodidae</taxon>
        <taxon>Ixodinae</taxon>
        <taxon>Ixodes</taxon>
    </lineage>
</organism>
<evidence type="ECO:0000256" key="4">
    <source>
        <dbReference type="ARBA" id="ARBA00022692"/>
    </source>
</evidence>
<keyword evidence="5" id="KW-0769">Symport</keyword>
<dbReference type="HOGENOM" id="CLU_156978_0_0_1"/>
<evidence type="ECO:0000256" key="7">
    <source>
        <dbReference type="ARBA" id="ARBA00023136"/>
    </source>
</evidence>
<evidence type="ECO:0000256" key="9">
    <source>
        <dbReference type="SAM" id="Phobius"/>
    </source>
</evidence>
<keyword evidence="7 9" id="KW-0472">Membrane</keyword>
<dbReference type="EMBL" id="ABJB010700417">
    <property type="status" value="NOT_ANNOTATED_CDS"/>
    <property type="molecule type" value="Genomic_DNA"/>
</dbReference>
<evidence type="ECO:0000256" key="6">
    <source>
        <dbReference type="ARBA" id="ARBA00022989"/>
    </source>
</evidence>
<dbReference type="PROSITE" id="PS50267">
    <property type="entry name" value="NA_NEUROTRAN_SYMP_3"/>
    <property type="match status" value="1"/>
</dbReference>
<dbReference type="SUPFAM" id="SSF161070">
    <property type="entry name" value="SNF-like"/>
    <property type="match status" value="1"/>
</dbReference>
<evidence type="ECO:0000256" key="2">
    <source>
        <dbReference type="ARBA" id="ARBA00006459"/>
    </source>
</evidence>
<feature type="transmembrane region" description="Helical" evidence="9">
    <location>
        <begin position="104"/>
        <end position="123"/>
    </location>
</feature>
<evidence type="ECO:0000313" key="12">
    <source>
        <dbReference type="Proteomes" id="UP000001555"/>
    </source>
</evidence>
<evidence type="ECO:0000313" key="10">
    <source>
        <dbReference type="EMBL" id="EEC17503.1"/>
    </source>
</evidence>
<dbReference type="InterPro" id="IPR000175">
    <property type="entry name" value="Na/ntran_symport"/>
</dbReference>
<feature type="transmembrane region" description="Helical" evidence="9">
    <location>
        <begin position="7"/>
        <end position="31"/>
    </location>
</feature>
<dbReference type="EMBL" id="ABJB010461270">
    <property type="status" value="NOT_ANNOTATED_CDS"/>
    <property type="molecule type" value="Genomic_DNA"/>
</dbReference>
<dbReference type="EMBL" id="ABJB010168667">
    <property type="status" value="NOT_ANNOTATED_CDS"/>
    <property type="molecule type" value="Genomic_DNA"/>
</dbReference>
<gene>
    <name evidence="10" type="ORF">IscW_ISCW022362</name>
</gene>
<evidence type="ECO:0000256" key="8">
    <source>
        <dbReference type="PIRSR" id="PIRSR600175-2"/>
    </source>
</evidence>
<dbReference type="VEuPathDB" id="VectorBase:ISCI022362"/>